<keyword evidence="2" id="KW-1185">Reference proteome</keyword>
<proteinExistence type="predicted"/>
<dbReference type="Proteomes" id="UP001627154">
    <property type="component" value="Unassembled WGS sequence"/>
</dbReference>
<accession>A0ABD2WX43</accession>
<dbReference type="EMBL" id="JBJJXI010000067">
    <property type="protein sequence ID" value="KAL3397061.1"/>
    <property type="molecule type" value="Genomic_DNA"/>
</dbReference>
<evidence type="ECO:0000313" key="2">
    <source>
        <dbReference type="Proteomes" id="UP001627154"/>
    </source>
</evidence>
<protein>
    <submittedName>
        <fullName evidence="1">Uncharacterized protein</fullName>
    </submittedName>
</protein>
<dbReference type="AlphaFoldDB" id="A0ABD2WX43"/>
<reference evidence="1 2" key="1">
    <citation type="journal article" date="2024" name="bioRxiv">
        <title>A reference genome for Trichogramma kaykai: A tiny desert-dwelling parasitoid wasp with competing sex-ratio distorters.</title>
        <authorList>
            <person name="Culotta J."/>
            <person name="Lindsey A.R."/>
        </authorList>
    </citation>
    <scope>NUCLEOTIDE SEQUENCE [LARGE SCALE GENOMIC DNA]</scope>
    <source>
        <strain evidence="1 2">KSX58</strain>
    </source>
</reference>
<gene>
    <name evidence="1" type="ORF">TKK_009094</name>
</gene>
<organism evidence="1 2">
    <name type="scientific">Trichogramma kaykai</name>
    <dbReference type="NCBI Taxonomy" id="54128"/>
    <lineage>
        <taxon>Eukaryota</taxon>
        <taxon>Metazoa</taxon>
        <taxon>Ecdysozoa</taxon>
        <taxon>Arthropoda</taxon>
        <taxon>Hexapoda</taxon>
        <taxon>Insecta</taxon>
        <taxon>Pterygota</taxon>
        <taxon>Neoptera</taxon>
        <taxon>Endopterygota</taxon>
        <taxon>Hymenoptera</taxon>
        <taxon>Apocrita</taxon>
        <taxon>Proctotrupomorpha</taxon>
        <taxon>Chalcidoidea</taxon>
        <taxon>Trichogrammatidae</taxon>
        <taxon>Trichogramma</taxon>
    </lineage>
</organism>
<sequence>MSRFLSLKLLAIDGSKSRALTRIRAATATGSGSNLVRHFSLGQALGVNLVEPEVVDFNTNPPPERNPNDPRCNDPDDVPSIAVVTFVNTKKYKFQFNL</sequence>
<evidence type="ECO:0000313" key="1">
    <source>
        <dbReference type="EMBL" id="KAL3397061.1"/>
    </source>
</evidence>
<comment type="caution">
    <text evidence="1">The sequence shown here is derived from an EMBL/GenBank/DDBJ whole genome shotgun (WGS) entry which is preliminary data.</text>
</comment>
<name>A0ABD2WX43_9HYME</name>